<dbReference type="Gene3D" id="1.10.10.60">
    <property type="entry name" value="Homeodomain-like"/>
    <property type="match status" value="1"/>
</dbReference>
<evidence type="ECO:0000256" key="1">
    <source>
        <dbReference type="ARBA" id="ARBA00023015"/>
    </source>
</evidence>
<dbReference type="InterPro" id="IPR047264">
    <property type="entry name" value="Cupin_HpaA-like_N"/>
</dbReference>
<dbReference type="RefSeq" id="WP_264227456.1">
    <property type="nucleotide sequence ID" value="NZ_CP107716.1"/>
</dbReference>
<dbReference type="Pfam" id="PF02311">
    <property type="entry name" value="AraC_binding"/>
    <property type="match status" value="1"/>
</dbReference>
<name>A0ABY6IWW3_9HYPH</name>
<evidence type="ECO:0000259" key="4">
    <source>
        <dbReference type="PROSITE" id="PS01124"/>
    </source>
</evidence>
<dbReference type="Proteomes" id="UP001163882">
    <property type="component" value="Chromosome"/>
</dbReference>
<dbReference type="PANTHER" id="PTHR43280:SF32">
    <property type="entry name" value="TRANSCRIPTIONAL REGULATORY PROTEIN"/>
    <property type="match status" value="1"/>
</dbReference>
<dbReference type="SUPFAM" id="SSF46689">
    <property type="entry name" value="Homeodomain-like"/>
    <property type="match status" value="1"/>
</dbReference>
<proteinExistence type="predicted"/>
<feature type="domain" description="HTH araC/xylS-type" evidence="4">
    <location>
        <begin position="189"/>
        <end position="287"/>
    </location>
</feature>
<dbReference type="SMART" id="SM00342">
    <property type="entry name" value="HTH_ARAC"/>
    <property type="match status" value="1"/>
</dbReference>
<gene>
    <name evidence="5" type="ORF">OF122_09115</name>
</gene>
<dbReference type="InterPro" id="IPR009057">
    <property type="entry name" value="Homeodomain-like_sf"/>
</dbReference>
<dbReference type="PROSITE" id="PS01124">
    <property type="entry name" value="HTH_ARAC_FAMILY_2"/>
    <property type="match status" value="1"/>
</dbReference>
<organism evidence="5 6">
    <name type="scientific">Pelagibacterium flavum</name>
    <dbReference type="NCBI Taxonomy" id="2984530"/>
    <lineage>
        <taxon>Bacteria</taxon>
        <taxon>Pseudomonadati</taxon>
        <taxon>Pseudomonadota</taxon>
        <taxon>Alphaproteobacteria</taxon>
        <taxon>Hyphomicrobiales</taxon>
        <taxon>Devosiaceae</taxon>
        <taxon>Pelagibacterium</taxon>
    </lineage>
</organism>
<sequence>MEAIPTYALYGENENSGESWLHWETITSRSRLHGFRISPHRHDQLYQILYLRGGAATVMLDGETFEISPPAIVIVPPLTVHSFVFSEGVDGFVLTFYIQDVRNGLADIGNAMDGLMRPRILKPVAGVLGADELDHTVERLIAEADRSAPGQVAALRARLSLLLVAAHRLDLAAARSDESGNAPADRHAHAFLGLVDRHFRDTRKVGFYAGRLGITPTHLNRVCRQVLGLSALTIIERRILLEARRYLQFSNLSIKEIGIVLGYPDPAYFSRFMLRRLGQGPQAIRDGLSRQVRG</sequence>
<keyword evidence="1" id="KW-0805">Transcription regulation</keyword>
<keyword evidence="2" id="KW-0238">DNA-binding</keyword>
<dbReference type="EMBL" id="CP107716">
    <property type="protein sequence ID" value="UYQ73899.1"/>
    <property type="molecule type" value="Genomic_DNA"/>
</dbReference>
<evidence type="ECO:0000313" key="5">
    <source>
        <dbReference type="EMBL" id="UYQ73899.1"/>
    </source>
</evidence>
<evidence type="ECO:0000313" key="6">
    <source>
        <dbReference type="Proteomes" id="UP001163882"/>
    </source>
</evidence>
<evidence type="ECO:0000256" key="3">
    <source>
        <dbReference type="ARBA" id="ARBA00023163"/>
    </source>
</evidence>
<dbReference type="InterPro" id="IPR003313">
    <property type="entry name" value="AraC-bd"/>
</dbReference>
<dbReference type="CDD" id="cd06999">
    <property type="entry name" value="cupin_HpaA-like_N"/>
    <property type="match status" value="1"/>
</dbReference>
<dbReference type="InterPro" id="IPR037923">
    <property type="entry name" value="HTH-like"/>
</dbReference>
<protein>
    <submittedName>
        <fullName evidence="5">Helix-turn-helix domain-containing protein</fullName>
    </submittedName>
</protein>
<dbReference type="InterPro" id="IPR014710">
    <property type="entry name" value="RmlC-like_jellyroll"/>
</dbReference>
<reference evidence="5" key="1">
    <citation type="submission" date="2022-10" db="EMBL/GenBank/DDBJ databases">
        <title>YIM 151497 complete genome.</title>
        <authorList>
            <person name="Chen X."/>
        </authorList>
    </citation>
    <scope>NUCLEOTIDE SEQUENCE</scope>
    <source>
        <strain evidence="5">YIM 151497</strain>
    </source>
</reference>
<dbReference type="PANTHER" id="PTHR43280">
    <property type="entry name" value="ARAC-FAMILY TRANSCRIPTIONAL REGULATOR"/>
    <property type="match status" value="1"/>
</dbReference>
<evidence type="ECO:0000256" key="2">
    <source>
        <dbReference type="ARBA" id="ARBA00023125"/>
    </source>
</evidence>
<dbReference type="Pfam" id="PF12833">
    <property type="entry name" value="HTH_18"/>
    <property type="match status" value="1"/>
</dbReference>
<keyword evidence="6" id="KW-1185">Reference proteome</keyword>
<dbReference type="InterPro" id="IPR018060">
    <property type="entry name" value="HTH_AraC"/>
</dbReference>
<dbReference type="Gene3D" id="2.60.120.10">
    <property type="entry name" value="Jelly Rolls"/>
    <property type="match status" value="1"/>
</dbReference>
<dbReference type="SUPFAM" id="SSF51215">
    <property type="entry name" value="Regulatory protein AraC"/>
    <property type="match status" value="1"/>
</dbReference>
<keyword evidence="3" id="KW-0804">Transcription</keyword>
<accession>A0ABY6IWW3</accession>